<sequence>MFRFIKKGVNGVFREEHDSVGSLRIPGEAYYGVNAKRAYDNFQITDSRLEPIFIESLAQVKKAGALANLKLGELKPMIGETIIQVADELLEGKLTGDMIVDPIQGGAGTSSNMNINEIIANRGIELLGGEKGQYHLLSPNDHVNKGQSTNDVFPTAGKLTFLKLIDQLLIVLEELADSFKEKSLAFATIQKMGRTQLSDAVPITVGAEFKAYYTVTKRNIKRLTACKEEIRYVNMGGTAIGTGLSAHSQFSQTIIGYLREVTGLDIAVAEDLIDSTQNVEAFGVVSDVLKTIALSSSKIANDIRLLSSGPRTGIGELIIPARQNGSSIMPGKINPVIPEVVTQGAFLVAGNNVTISMAIEGGQLELNAFEPVIFHKLIESFHVLTNTLASFNEHCIKGIQVNASRCQELLEKSTYLTTSLAEYIGYEQAALIAKESLQLNRTVKEVALSKGISNDILVKISK</sequence>
<dbReference type="Gene3D" id="1.10.275.10">
    <property type="entry name" value="Fumarase/aspartase (N-terminal domain)"/>
    <property type="match status" value="1"/>
</dbReference>
<proteinExistence type="predicted"/>
<dbReference type="InterPro" id="IPR020557">
    <property type="entry name" value="Fumarate_lyase_CS"/>
</dbReference>
<dbReference type="GO" id="GO:0005829">
    <property type="term" value="C:cytosol"/>
    <property type="evidence" value="ECO:0007669"/>
    <property type="project" value="TreeGrafter"/>
</dbReference>
<name>A0A940SWN6_9ENTE</name>
<protein>
    <submittedName>
        <fullName evidence="4">Aspartate ammonia-lyase</fullName>
    </submittedName>
</protein>
<dbReference type="FunFam" id="1.20.200.10:FF:000001">
    <property type="entry name" value="Fumarate hydratase, mitochondrial"/>
    <property type="match status" value="1"/>
</dbReference>
<evidence type="ECO:0000313" key="4">
    <source>
        <dbReference type="EMBL" id="MBP1043470.1"/>
    </source>
</evidence>
<evidence type="ECO:0000313" key="5">
    <source>
        <dbReference type="Proteomes" id="UP000674938"/>
    </source>
</evidence>
<evidence type="ECO:0000256" key="1">
    <source>
        <dbReference type="ARBA" id="ARBA00023239"/>
    </source>
</evidence>
<dbReference type="PANTHER" id="PTHR42696">
    <property type="entry name" value="ASPARTATE AMMONIA-LYASE"/>
    <property type="match status" value="1"/>
</dbReference>
<dbReference type="PROSITE" id="PS00163">
    <property type="entry name" value="FUMARATE_LYASES"/>
    <property type="match status" value="1"/>
</dbReference>
<dbReference type="PRINTS" id="PR00149">
    <property type="entry name" value="FUMRATELYASE"/>
</dbReference>
<dbReference type="InterPro" id="IPR022761">
    <property type="entry name" value="Fumarate_lyase_N"/>
</dbReference>
<dbReference type="Proteomes" id="UP000674938">
    <property type="component" value="Unassembled WGS sequence"/>
</dbReference>
<dbReference type="Gene3D" id="1.10.40.30">
    <property type="entry name" value="Fumarase/aspartase (C-terminal domain)"/>
    <property type="match status" value="1"/>
</dbReference>
<dbReference type="Pfam" id="PF10415">
    <property type="entry name" value="FumaraseC_C"/>
    <property type="match status" value="1"/>
</dbReference>
<dbReference type="SUPFAM" id="SSF48557">
    <property type="entry name" value="L-aspartase-like"/>
    <property type="match status" value="1"/>
</dbReference>
<evidence type="ECO:0000259" key="3">
    <source>
        <dbReference type="Pfam" id="PF10415"/>
    </source>
</evidence>
<organism evidence="4 5">
    <name type="scientific">Vagococcus allomyrinae</name>
    <dbReference type="NCBI Taxonomy" id="2794353"/>
    <lineage>
        <taxon>Bacteria</taxon>
        <taxon>Bacillati</taxon>
        <taxon>Bacillota</taxon>
        <taxon>Bacilli</taxon>
        <taxon>Lactobacillales</taxon>
        <taxon>Enterococcaceae</taxon>
        <taxon>Vagococcus</taxon>
    </lineage>
</organism>
<dbReference type="GO" id="GO:0006531">
    <property type="term" value="P:aspartate metabolic process"/>
    <property type="evidence" value="ECO:0007669"/>
    <property type="project" value="TreeGrafter"/>
</dbReference>
<evidence type="ECO:0000259" key="2">
    <source>
        <dbReference type="Pfam" id="PF00206"/>
    </source>
</evidence>
<accession>A0A940SWN6</accession>
<dbReference type="GO" id="GO:0006099">
    <property type="term" value="P:tricarboxylic acid cycle"/>
    <property type="evidence" value="ECO:0007669"/>
    <property type="project" value="InterPro"/>
</dbReference>
<comment type="caution">
    <text evidence="4">The sequence shown here is derived from an EMBL/GenBank/DDBJ whole genome shotgun (WGS) entry which is preliminary data.</text>
</comment>
<feature type="domain" description="Fumarase C C-terminal" evidence="3">
    <location>
        <begin position="416"/>
        <end position="452"/>
    </location>
</feature>
<dbReference type="InterPro" id="IPR018951">
    <property type="entry name" value="Fumarase_C_C"/>
</dbReference>
<gene>
    <name evidence="4" type="ORF">I6N95_20815</name>
</gene>
<dbReference type="EMBL" id="JAEEGA010000016">
    <property type="protein sequence ID" value="MBP1043470.1"/>
    <property type="molecule type" value="Genomic_DNA"/>
</dbReference>
<dbReference type="Gene3D" id="1.20.200.10">
    <property type="entry name" value="Fumarase/aspartase (Central domain)"/>
    <property type="match status" value="1"/>
</dbReference>
<keyword evidence="1" id="KW-0456">Lyase</keyword>
<dbReference type="Pfam" id="PF00206">
    <property type="entry name" value="Lyase_1"/>
    <property type="match status" value="1"/>
</dbReference>
<dbReference type="GO" id="GO:0008797">
    <property type="term" value="F:aspartate ammonia-lyase activity"/>
    <property type="evidence" value="ECO:0007669"/>
    <property type="project" value="TreeGrafter"/>
</dbReference>
<dbReference type="AlphaFoldDB" id="A0A940SWN6"/>
<feature type="domain" description="Fumarate lyase N-terminal" evidence="2">
    <location>
        <begin position="25"/>
        <end position="350"/>
    </location>
</feature>
<dbReference type="NCBIfam" id="NF008909">
    <property type="entry name" value="PRK12273.1"/>
    <property type="match status" value="1"/>
</dbReference>
<dbReference type="PANTHER" id="PTHR42696:SF2">
    <property type="entry name" value="ASPARTATE AMMONIA-LYASE"/>
    <property type="match status" value="1"/>
</dbReference>
<dbReference type="InterPro" id="IPR051546">
    <property type="entry name" value="Aspartate_Ammonia-Lyase"/>
</dbReference>
<dbReference type="InterPro" id="IPR000362">
    <property type="entry name" value="Fumarate_lyase_fam"/>
</dbReference>
<dbReference type="InterPro" id="IPR008948">
    <property type="entry name" value="L-Aspartase-like"/>
</dbReference>
<reference evidence="4" key="1">
    <citation type="submission" date="2020-12" db="EMBL/GenBank/DDBJ databases">
        <title>Vagococcus allomyrinae sp. nov. and Enterococcus lavae sp. nov., isolated from the larvae of Allomyrina dichotoma.</title>
        <authorList>
            <person name="Lee S.D."/>
        </authorList>
    </citation>
    <scope>NUCLEOTIDE SEQUENCE</scope>
    <source>
        <strain evidence="4">BWB3-3</strain>
    </source>
</reference>
<dbReference type="InterPro" id="IPR024083">
    <property type="entry name" value="Fumarase/histidase_N"/>
</dbReference>
<keyword evidence="5" id="KW-1185">Reference proteome</keyword>